<dbReference type="Pfam" id="PF03969">
    <property type="entry name" value="AFG1_ATPase"/>
    <property type="match status" value="2"/>
</dbReference>
<dbReference type="Gene3D" id="3.40.50.1820">
    <property type="entry name" value="alpha/beta hydrolase"/>
    <property type="match status" value="1"/>
</dbReference>
<dbReference type="Gene3D" id="2.60.40.420">
    <property type="entry name" value="Cupredoxins - blue copper proteins"/>
    <property type="match status" value="1"/>
</dbReference>
<proteinExistence type="inferred from homology"/>
<organism evidence="5 6">
    <name type="scientific">Verticillium longisporum</name>
    <name type="common">Verticillium dahliae var. longisporum</name>
    <dbReference type="NCBI Taxonomy" id="100787"/>
    <lineage>
        <taxon>Eukaryota</taxon>
        <taxon>Fungi</taxon>
        <taxon>Dikarya</taxon>
        <taxon>Ascomycota</taxon>
        <taxon>Pezizomycotina</taxon>
        <taxon>Sordariomycetes</taxon>
        <taxon>Hypocreomycetidae</taxon>
        <taxon>Glomerellales</taxon>
        <taxon>Plectosphaerellaceae</taxon>
        <taxon>Verticillium</taxon>
    </lineage>
</organism>
<evidence type="ECO:0000256" key="2">
    <source>
        <dbReference type="ARBA" id="ARBA00022741"/>
    </source>
</evidence>
<dbReference type="PANTHER" id="PTHR12169:SF6">
    <property type="entry name" value="AFG1-LIKE ATPASE"/>
    <property type="match status" value="1"/>
</dbReference>
<reference evidence="6" key="1">
    <citation type="submission" date="2015-05" db="EMBL/GenBank/DDBJ databases">
        <authorList>
            <person name="Fogelqvist Johan"/>
        </authorList>
    </citation>
    <scope>NUCLEOTIDE SEQUENCE [LARGE SCALE GENOMIC DNA]</scope>
</reference>
<dbReference type="GO" id="GO:0005524">
    <property type="term" value="F:ATP binding"/>
    <property type="evidence" value="ECO:0007669"/>
    <property type="project" value="UniProtKB-KW"/>
</dbReference>
<dbReference type="Proteomes" id="UP000045706">
    <property type="component" value="Unassembled WGS sequence"/>
</dbReference>
<accession>A0A0G4NC75</accession>
<dbReference type="EMBL" id="CVQI01033939">
    <property type="protein sequence ID" value="CRK44246.1"/>
    <property type="molecule type" value="Genomic_DNA"/>
</dbReference>
<dbReference type="PANTHER" id="PTHR12169">
    <property type="entry name" value="ATPASE N2B"/>
    <property type="match status" value="1"/>
</dbReference>
<dbReference type="GO" id="GO:0006515">
    <property type="term" value="P:protein quality control for misfolded or incompletely synthesized proteins"/>
    <property type="evidence" value="ECO:0007669"/>
    <property type="project" value="TreeGrafter"/>
</dbReference>
<keyword evidence="3" id="KW-0067">ATP-binding</keyword>
<keyword evidence="2" id="KW-0547">Nucleotide-binding</keyword>
<evidence type="ECO:0008006" key="7">
    <source>
        <dbReference type="Google" id="ProtNLM"/>
    </source>
</evidence>
<dbReference type="GO" id="GO:0005739">
    <property type="term" value="C:mitochondrion"/>
    <property type="evidence" value="ECO:0007669"/>
    <property type="project" value="TreeGrafter"/>
</dbReference>
<feature type="compositionally biased region" description="Low complexity" evidence="4">
    <location>
        <begin position="170"/>
        <end position="184"/>
    </location>
</feature>
<evidence type="ECO:0000256" key="3">
    <source>
        <dbReference type="ARBA" id="ARBA00022840"/>
    </source>
</evidence>
<feature type="region of interest" description="Disordered" evidence="4">
    <location>
        <begin position="163"/>
        <end position="210"/>
    </location>
</feature>
<name>A0A0G4NC75_VERLO</name>
<evidence type="ECO:0000313" key="5">
    <source>
        <dbReference type="EMBL" id="CRK44246.1"/>
    </source>
</evidence>
<dbReference type="InterPro" id="IPR027417">
    <property type="entry name" value="P-loop_NTPase"/>
</dbReference>
<dbReference type="InterPro" id="IPR008972">
    <property type="entry name" value="Cupredoxin"/>
</dbReference>
<evidence type="ECO:0000256" key="1">
    <source>
        <dbReference type="ARBA" id="ARBA00010322"/>
    </source>
</evidence>
<dbReference type="InterPro" id="IPR005654">
    <property type="entry name" value="ATPase_AFG1-like"/>
</dbReference>
<dbReference type="CDD" id="cd00920">
    <property type="entry name" value="Cupredoxin"/>
    <property type="match status" value="1"/>
</dbReference>
<evidence type="ECO:0000313" key="6">
    <source>
        <dbReference type="Proteomes" id="UP000045706"/>
    </source>
</evidence>
<comment type="similarity">
    <text evidence="1">Belongs to the AFG1 ATPase family.</text>
</comment>
<dbReference type="SUPFAM" id="SSF49503">
    <property type="entry name" value="Cupredoxins"/>
    <property type="match status" value="1"/>
</dbReference>
<dbReference type="AlphaFoldDB" id="A0A0G4NC75"/>
<dbReference type="InterPro" id="IPR029058">
    <property type="entry name" value="AB_hydrolase_fold"/>
</dbReference>
<dbReference type="NCBIfam" id="NF040713">
    <property type="entry name" value="ZapE"/>
    <property type="match status" value="1"/>
</dbReference>
<dbReference type="Gene3D" id="3.40.50.300">
    <property type="entry name" value="P-loop containing nucleotide triphosphate hydrolases"/>
    <property type="match status" value="1"/>
</dbReference>
<evidence type="ECO:0000256" key="4">
    <source>
        <dbReference type="SAM" id="MobiDB-lite"/>
    </source>
</evidence>
<gene>
    <name evidence="5" type="ORF">BN1723_000932</name>
</gene>
<dbReference type="SUPFAM" id="SSF52540">
    <property type="entry name" value="P-loop containing nucleoside triphosphate hydrolases"/>
    <property type="match status" value="1"/>
</dbReference>
<sequence length="769" mass="83394">MATKRARAPTNHLPMTAPKVLLNHGIALTMKYWFAAGLLGAGVAAKTIEINVASIPLSFLPDQIAADVGDVLEFHFYPQNHSVVAGEYGAPCSPLDEGGFFSGFEEVFKVTVNDTEPIFFYCSQGQHCAMGMVGVVNPTINQTLLAYTQNAVGRNSSSPVEAFGGELGTASSADDMAGNGAGDAVPSGEAESTGGSAREGSDSLASSTATMRPCAASAPLRSLRLNAPGGIVLPRLRQGRGRTICTACLCRPSQTFGARATRQGHVAAPRLHPAPRSSREHVVKRLASTVAAANTKNVRNHNRGPLQEYDHRVETGALRNDEHQRGIIESLQHLHDELANYAAPAVVHPDLESLKPSKSIFGSLFGRGKPGKAKIGAIPSNLPRGLYLYGDVGSGKTMLMDLFYDTLPPSVKSKTRIHFHNFMQDVHKRLHKMKLEHGSDVDAVPFIAADIAEQGNVLCFDEFQCTDVADAMILRRLLESLMSQGVVLVTTSNRHPDELYKNGIQRDSFLPAIQLLKNRLHSHAAKWFRFLGDPAHDGGAPHAETQHVWGREIHVPRVSGTCAWFTFDELIGRPTSAADYLELVRHYDAFIVTDVPGMTYRQRDLARRLITFLDAVYESHAKLVLTTEKPLTELFLSRAEMEESLRAGGQQGRDAADTNQQHDTDAAVGHLLEDLDHNIDQIKGSNLFSGEEEAFAFARALSRLSHMGSKEWVERGMGLEAQGGKKDRDDWAKPNDAVCSGGFITVAHLTYGANATAAAAFVVHKAHSA</sequence>
<protein>
    <recommendedName>
        <fullName evidence="7">Phytocyanin domain-containing protein</fullName>
    </recommendedName>
</protein>
<dbReference type="GO" id="GO:0016887">
    <property type="term" value="F:ATP hydrolysis activity"/>
    <property type="evidence" value="ECO:0007669"/>
    <property type="project" value="InterPro"/>
</dbReference>